<gene>
    <name evidence="2" type="ORF">MO867_16180</name>
</gene>
<dbReference type="Gene3D" id="3.40.50.1820">
    <property type="entry name" value="alpha/beta hydrolase"/>
    <property type="match status" value="1"/>
</dbReference>
<protein>
    <submittedName>
        <fullName evidence="2">Alpha/beta hydrolase</fullName>
    </submittedName>
</protein>
<dbReference type="EMBL" id="JALBWM010000088">
    <property type="protein sequence ID" value="MCO1335874.1"/>
    <property type="molecule type" value="Genomic_DNA"/>
</dbReference>
<keyword evidence="2" id="KW-0378">Hydrolase</keyword>
<dbReference type="PIRSF" id="PIRSF037442">
    <property type="entry name" value="UCP037442_abhydr"/>
    <property type="match status" value="1"/>
</dbReference>
<dbReference type="SUPFAM" id="SSF53474">
    <property type="entry name" value="alpha/beta-Hydrolases"/>
    <property type="match status" value="1"/>
</dbReference>
<dbReference type="Pfam" id="PF12146">
    <property type="entry name" value="Hydrolase_4"/>
    <property type="match status" value="1"/>
</dbReference>
<feature type="domain" description="Serine aminopeptidase S33" evidence="1">
    <location>
        <begin position="26"/>
        <end position="117"/>
    </location>
</feature>
<dbReference type="InterPro" id="IPR022742">
    <property type="entry name" value="Hydrolase_4"/>
</dbReference>
<dbReference type="InterPro" id="IPR029058">
    <property type="entry name" value="AB_hydrolase_fold"/>
</dbReference>
<dbReference type="InterPro" id="IPR017208">
    <property type="entry name" value="UCP037442_abhydr"/>
</dbReference>
<dbReference type="AlphaFoldDB" id="A0A9X2EQC6"/>
<dbReference type="GO" id="GO:0016787">
    <property type="term" value="F:hydrolase activity"/>
    <property type="evidence" value="ECO:0007669"/>
    <property type="project" value="UniProtKB-KW"/>
</dbReference>
<accession>A0A9X2EQC6</accession>
<comment type="caution">
    <text evidence="2">The sequence shown here is derived from an EMBL/GenBank/DDBJ whole genome shotgun (WGS) entry which is preliminary data.</text>
</comment>
<evidence type="ECO:0000259" key="1">
    <source>
        <dbReference type="Pfam" id="PF12146"/>
    </source>
</evidence>
<sequence length="282" mass="31599">MMAGEYQIITEDGFGLGVTLFSPKGSPKAGVIINSATAVKQGYYSAFAKFLAQNGYLVLTYDYRGIGKSAVSNQRDQRLSMSAWGEYDLAAVIHWSTSKYNELAWHCVGHSVGGQIIGFARNNTELASVYCVSSQSGYWGHWGLRERPRVLLAWFAMIPILARVLGQVPGAFLGGESLPAGIARQWAYWGRHKDYIVDKKGNPVRDGFARLQCDMKFLSIDDDRDFAPQRAVRALKDFYCNANTDIQIIRAKTIDKKPIGHFGFFRSRYEESLWGGVLEWLD</sequence>
<evidence type="ECO:0000313" key="3">
    <source>
        <dbReference type="Proteomes" id="UP001139028"/>
    </source>
</evidence>
<reference evidence="2" key="1">
    <citation type="journal article" date="2022" name="Arch. Microbiol.">
        <title>Microbulbifer okhotskensis sp. nov., isolated from a deep bottom sediment of the Okhotsk Sea.</title>
        <authorList>
            <person name="Romanenko L."/>
            <person name="Kurilenko V."/>
            <person name="Otstavnykh N."/>
            <person name="Velansky P."/>
            <person name="Isaeva M."/>
            <person name="Mikhailov V."/>
        </authorList>
    </citation>
    <scope>NUCLEOTIDE SEQUENCE</scope>
    <source>
        <strain evidence="2">OS29</strain>
    </source>
</reference>
<organism evidence="2 3">
    <name type="scientific">Microbulbifer okhotskensis</name>
    <dbReference type="NCBI Taxonomy" id="2926617"/>
    <lineage>
        <taxon>Bacteria</taxon>
        <taxon>Pseudomonadati</taxon>
        <taxon>Pseudomonadota</taxon>
        <taxon>Gammaproteobacteria</taxon>
        <taxon>Cellvibrionales</taxon>
        <taxon>Microbulbiferaceae</taxon>
        <taxon>Microbulbifer</taxon>
    </lineage>
</organism>
<name>A0A9X2EQC6_9GAMM</name>
<dbReference type="RefSeq" id="WP_252470997.1">
    <property type="nucleotide sequence ID" value="NZ_JALBWM010000088.1"/>
</dbReference>
<keyword evidence="3" id="KW-1185">Reference proteome</keyword>
<evidence type="ECO:0000313" key="2">
    <source>
        <dbReference type="EMBL" id="MCO1335874.1"/>
    </source>
</evidence>
<proteinExistence type="predicted"/>
<dbReference type="Proteomes" id="UP001139028">
    <property type="component" value="Unassembled WGS sequence"/>
</dbReference>